<dbReference type="AlphaFoldDB" id="A0A139I1R8"/>
<dbReference type="EMBL" id="LFZO01000419">
    <property type="protein sequence ID" value="KXT08653.1"/>
    <property type="molecule type" value="Genomic_DNA"/>
</dbReference>
<evidence type="ECO:0000313" key="2">
    <source>
        <dbReference type="EMBL" id="KXT08656.1"/>
    </source>
</evidence>
<proteinExistence type="predicted"/>
<feature type="compositionally biased region" description="Acidic residues" evidence="1">
    <location>
        <begin position="104"/>
        <end position="130"/>
    </location>
</feature>
<organism evidence="2 3">
    <name type="scientific">Pseudocercospora musae</name>
    <dbReference type="NCBI Taxonomy" id="113226"/>
    <lineage>
        <taxon>Eukaryota</taxon>
        <taxon>Fungi</taxon>
        <taxon>Dikarya</taxon>
        <taxon>Ascomycota</taxon>
        <taxon>Pezizomycotina</taxon>
        <taxon>Dothideomycetes</taxon>
        <taxon>Dothideomycetidae</taxon>
        <taxon>Mycosphaerellales</taxon>
        <taxon>Mycosphaerellaceae</taxon>
        <taxon>Pseudocercospora</taxon>
    </lineage>
</organism>
<dbReference type="Pfam" id="PF09365">
    <property type="entry name" value="DUF2461"/>
    <property type="match status" value="1"/>
</dbReference>
<accession>A0A139I1R8</accession>
<evidence type="ECO:0000256" key="1">
    <source>
        <dbReference type="SAM" id="MobiDB-lite"/>
    </source>
</evidence>
<comment type="caution">
    <text evidence="2">The sequence shown here is derived from an EMBL/GenBank/DDBJ whole genome shotgun (WGS) entry which is preliminary data.</text>
</comment>
<keyword evidence="3" id="KW-1185">Reference proteome</keyword>
<reference evidence="2 3" key="1">
    <citation type="submission" date="2015-07" db="EMBL/GenBank/DDBJ databases">
        <title>Comparative genomics of the Sigatoka disease complex on banana suggests a link between parallel evolutionary changes in Pseudocercospora fijiensis and Pseudocercospora eumusae and increased virulence on the banana host.</title>
        <authorList>
            <person name="Chang T.-C."/>
            <person name="Salvucci A."/>
            <person name="Crous P.W."/>
            <person name="Stergiopoulos I."/>
        </authorList>
    </citation>
    <scope>NUCLEOTIDE SEQUENCE [LARGE SCALE GENOMIC DNA]</scope>
    <source>
        <strain evidence="2 3">CBS 116634</strain>
    </source>
</reference>
<dbReference type="OrthoDB" id="2537769at2759"/>
<sequence length="130" mass="15089">MPSQAIDRHWKLRCVFFLSSPLACHHDSAFFWSLDRLEGQLTLTMNYDADHPDIALLRLKNYTMLRKLADDEVLGETGFRRIAQLMETLAPWITYCNSVVMPDEASEEDDDHEAEHEGEDEDEELQDSDE</sequence>
<feature type="region of interest" description="Disordered" evidence="1">
    <location>
        <begin position="103"/>
        <end position="130"/>
    </location>
</feature>
<dbReference type="EMBL" id="LFZO01000419">
    <property type="protein sequence ID" value="KXT08659.1"/>
    <property type="molecule type" value="Genomic_DNA"/>
</dbReference>
<protein>
    <submittedName>
        <fullName evidence="2">Uncharacterized protein</fullName>
    </submittedName>
</protein>
<evidence type="ECO:0000313" key="3">
    <source>
        <dbReference type="Proteomes" id="UP000073492"/>
    </source>
</evidence>
<dbReference type="InterPro" id="IPR012808">
    <property type="entry name" value="CHP02453"/>
</dbReference>
<name>A0A139I1R8_9PEZI</name>
<dbReference type="EMBL" id="LFZO01000419">
    <property type="protein sequence ID" value="KXT08656.1"/>
    <property type="molecule type" value="Genomic_DNA"/>
</dbReference>
<dbReference type="EMBL" id="LFZO01000419">
    <property type="protein sequence ID" value="KXT08655.1"/>
    <property type="molecule type" value="Genomic_DNA"/>
</dbReference>
<gene>
    <name evidence="2" type="ORF">AC579_9414</name>
</gene>
<dbReference type="Proteomes" id="UP000073492">
    <property type="component" value="Unassembled WGS sequence"/>
</dbReference>